<reference evidence="2" key="1">
    <citation type="submission" date="2018-07" db="EMBL/GenBank/DDBJ databases">
        <authorList>
            <consortium name="GenomeTrakr network: Whole genome sequencing for foodborne pathogen traceback"/>
        </authorList>
    </citation>
    <scope>NUCLEOTIDE SEQUENCE</scope>
    <source>
        <strain evidence="2">CFSAN018538</strain>
    </source>
</reference>
<evidence type="ECO:0000313" key="2">
    <source>
        <dbReference type="EMBL" id="EBP0013212.1"/>
    </source>
</evidence>
<dbReference type="AlphaFoldDB" id="A0A5U2F3X0"/>
<dbReference type="EMBL" id="AAGKHU010000099">
    <property type="protein sequence ID" value="EBP0013212.1"/>
    <property type="molecule type" value="Genomic_DNA"/>
</dbReference>
<protein>
    <submittedName>
        <fullName evidence="2">Uncharacterized protein</fullName>
    </submittedName>
</protein>
<evidence type="ECO:0000256" key="1">
    <source>
        <dbReference type="SAM" id="MobiDB-lite"/>
    </source>
</evidence>
<gene>
    <name evidence="2" type="ORF">HX37_20985</name>
</gene>
<accession>A0A5U2F3X0</accession>
<name>A0A5U2F3X0_SALER</name>
<sequence>MITSKQYFNAVKRTLRRTPLTRTVNIQRFSDESTAPSTSNNQSELWDAMNCSPSRQPEDKHLASHHQSSSGGLYDTQNTIQRYFTRSSS</sequence>
<feature type="compositionally biased region" description="Polar residues" evidence="1">
    <location>
        <begin position="26"/>
        <end position="44"/>
    </location>
</feature>
<organism evidence="2">
    <name type="scientific">Salmonella enterica</name>
    <name type="common">Salmonella choleraesuis</name>
    <dbReference type="NCBI Taxonomy" id="28901"/>
    <lineage>
        <taxon>Bacteria</taxon>
        <taxon>Pseudomonadati</taxon>
        <taxon>Pseudomonadota</taxon>
        <taxon>Gammaproteobacteria</taxon>
        <taxon>Enterobacterales</taxon>
        <taxon>Enterobacteriaceae</taxon>
        <taxon>Salmonella</taxon>
    </lineage>
</organism>
<feature type="compositionally biased region" description="Polar residues" evidence="1">
    <location>
        <begin position="65"/>
        <end position="89"/>
    </location>
</feature>
<feature type="region of interest" description="Disordered" evidence="1">
    <location>
        <begin position="26"/>
        <end position="89"/>
    </location>
</feature>
<proteinExistence type="predicted"/>
<comment type="caution">
    <text evidence="2">The sequence shown here is derived from an EMBL/GenBank/DDBJ whole genome shotgun (WGS) entry which is preliminary data.</text>
</comment>